<accession>A0A5C8PIZ8</accession>
<keyword evidence="4" id="KW-1185">Reference proteome</keyword>
<evidence type="ECO:0000313" key="4">
    <source>
        <dbReference type="Proteomes" id="UP000321638"/>
    </source>
</evidence>
<dbReference type="OrthoDB" id="9803968at2"/>
<dbReference type="InterPro" id="IPR050237">
    <property type="entry name" value="ATP-dep_AMP-bd_enzyme"/>
</dbReference>
<dbReference type="PANTHER" id="PTHR43767">
    <property type="entry name" value="LONG-CHAIN-FATTY-ACID--COA LIGASE"/>
    <property type="match status" value="1"/>
</dbReference>
<proteinExistence type="predicted"/>
<dbReference type="GO" id="GO:0016877">
    <property type="term" value="F:ligase activity, forming carbon-sulfur bonds"/>
    <property type="evidence" value="ECO:0007669"/>
    <property type="project" value="UniProtKB-ARBA"/>
</dbReference>
<dbReference type="InterPro" id="IPR042099">
    <property type="entry name" value="ANL_N_sf"/>
</dbReference>
<comment type="caution">
    <text evidence="3">The sequence shown here is derived from an EMBL/GenBank/DDBJ whole genome shotgun (WGS) entry which is preliminary data.</text>
</comment>
<dbReference type="Gene3D" id="3.40.50.12780">
    <property type="entry name" value="N-terminal domain of ligase-like"/>
    <property type="match status" value="1"/>
</dbReference>
<gene>
    <name evidence="3" type="ORF">FHP25_20780</name>
</gene>
<evidence type="ECO:0000259" key="2">
    <source>
        <dbReference type="Pfam" id="PF13193"/>
    </source>
</evidence>
<dbReference type="SUPFAM" id="SSF56801">
    <property type="entry name" value="Acetyl-CoA synthetase-like"/>
    <property type="match status" value="1"/>
</dbReference>
<dbReference type="Pfam" id="PF00501">
    <property type="entry name" value="AMP-binding"/>
    <property type="match status" value="1"/>
</dbReference>
<dbReference type="InterPro" id="IPR025110">
    <property type="entry name" value="AMP-bd_C"/>
</dbReference>
<sequence>MTDPLYGSPTGVDLTLRAVRQHPRRTAFAWDGGSLTYAGVGSLIGRMQAAMAAAGLRPGMRMALLSVNRADAWCAGVAAQAQGLIITWLHPIGSLEDHLDVLDDAEIEALVVDAAHFSDRGGELAARRAGLKCVFTIGPASYGSDLLAASERAGEVSPRSLAGPDDYAILAYTGGTTGKSKGAIRRHVSWTAVTSSILANFELPRAPRYLAVAPITHVAGTKVLPTLLLGGTVHLLKGFDPGQVLATIERERIDMTLLVPTMIYVLLDHPALGRTDLSSLELLMYGASPMSPSRLVEGLERIGPVFSQLYGQTEGYPLSVLCKADHDPAQPGLFASCGRPVADADVRLLDDEQREVPVGEAGEICARGPQVMEQYWKRPEQTAEALKGGWLHTGDIARADERGFLYIVDRKKDMIVTGGFNVFPREVEDVLTSHPDVAMAAVIGVPDPKWGEAVTALVVCKPGAVPDAGALAQLVKDRKGPAQAPKRVEFVESLPLTAVGKVDKKVLRARFWAGRDRMVG</sequence>
<dbReference type="InterPro" id="IPR020845">
    <property type="entry name" value="AMP-binding_CS"/>
</dbReference>
<feature type="domain" description="AMP-binding enzyme C-terminal" evidence="2">
    <location>
        <begin position="426"/>
        <end position="501"/>
    </location>
</feature>
<dbReference type="AlphaFoldDB" id="A0A5C8PIZ8"/>
<protein>
    <submittedName>
        <fullName evidence="3">AMP-binding protein</fullName>
    </submittedName>
</protein>
<dbReference type="InterPro" id="IPR000873">
    <property type="entry name" value="AMP-dep_synth/lig_dom"/>
</dbReference>
<dbReference type="Pfam" id="PF13193">
    <property type="entry name" value="AMP-binding_C"/>
    <property type="match status" value="1"/>
</dbReference>
<dbReference type="EMBL" id="VDUZ01000024">
    <property type="protein sequence ID" value="TXL73615.1"/>
    <property type="molecule type" value="Genomic_DNA"/>
</dbReference>
<evidence type="ECO:0000259" key="1">
    <source>
        <dbReference type="Pfam" id="PF00501"/>
    </source>
</evidence>
<reference evidence="3 4" key="1">
    <citation type="submission" date="2019-06" db="EMBL/GenBank/DDBJ databases">
        <title>New taxonomy in bacterial strain CC-CFT640, isolated from vineyard.</title>
        <authorList>
            <person name="Lin S.-Y."/>
            <person name="Tsai C.-F."/>
            <person name="Young C.-C."/>
        </authorList>
    </citation>
    <scope>NUCLEOTIDE SEQUENCE [LARGE SCALE GENOMIC DNA]</scope>
    <source>
        <strain evidence="3 4">CC-CFT640</strain>
    </source>
</reference>
<name>A0A5C8PIZ8_9HYPH</name>
<organism evidence="3 4">
    <name type="scientific">Vineibacter terrae</name>
    <dbReference type="NCBI Taxonomy" id="2586908"/>
    <lineage>
        <taxon>Bacteria</taxon>
        <taxon>Pseudomonadati</taxon>
        <taxon>Pseudomonadota</taxon>
        <taxon>Alphaproteobacteria</taxon>
        <taxon>Hyphomicrobiales</taxon>
        <taxon>Vineibacter</taxon>
    </lineage>
</organism>
<dbReference type="PANTHER" id="PTHR43767:SF7">
    <property type="entry name" value="MEDIUM_LONG-CHAIN-FATTY-ACID--COA LIGASE FADD8"/>
    <property type="match status" value="1"/>
</dbReference>
<feature type="domain" description="AMP-dependent synthetase/ligase" evidence="1">
    <location>
        <begin position="17"/>
        <end position="376"/>
    </location>
</feature>
<dbReference type="Gene3D" id="3.30.300.30">
    <property type="match status" value="1"/>
</dbReference>
<evidence type="ECO:0000313" key="3">
    <source>
        <dbReference type="EMBL" id="TXL73615.1"/>
    </source>
</evidence>
<dbReference type="Proteomes" id="UP000321638">
    <property type="component" value="Unassembled WGS sequence"/>
</dbReference>
<dbReference type="InterPro" id="IPR045851">
    <property type="entry name" value="AMP-bd_C_sf"/>
</dbReference>
<dbReference type="PROSITE" id="PS00455">
    <property type="entry name" value="AMP_BINDING"/>
    <property type="match status" value="1"/>
</dbReference>
<dbReference type="RefSeq" id="WP_147848889.1">
    <property type="nucleotide sequence ID" value="NZ_VDUZ01000024.1"/>
</dbReference>